<dbReference type="EMBL" id="CP019384">
    <property type="protein sequence ID" value="QAT16272.1"/>
    <property type="molecule type" value="Genomic_DNA"/>
</dbReference>
<keyword evidence="2" id="KW-0472">Membrane</keyword>
<dbReference type="Proteomes" id="UP000287243">
    <property type="component" value="Chromosome"/>
</dbReference>
<organism evidence="3 4">
    <name type="scientific">Velamenicoccus archaeovorus</name>
    <dbReference type="NCBI Taxonomy" id="1930593"/>
    <lineage>
        <taxon>Bacteria</taxon>
        <taxon>Pseudomonadati</taxon>
        <taxon>Candidatus Omnitrophota</taxon>
        <taxon>Candidatus Velamenicoccus</taxon>
    </lineage>
</organism>
<dbReference type="OrthoDB" id="1205943at2"/>
<keyword evidence="2" id="KW-0812">Transmembrane</keyword>
<keyword evidence="4" id="KW-1185">Reference proteome</keyword>
<protein>
    <submittedName>
        <fullName evidence="3">Methylenetetrahydrofolate dehydrogenase</fullName>
    </submittedName>
</protein>
<evidence type="ECO:0000313" key="4">
    <source>
        <dbReference type="Proteomes" id="UP000287243"/>
    </source>
</evidence>
<dbReference type="AlphaFoldDB" id="A0A410P2F4"/>
<dbReference type="InterPro" id="IPR017853">
    <property type="entry name" value="GH"/>
</dbReference>
<dbReference type="RefSeq" id="WP_128698909.1">
    <property type="nucleotide sequence ID" value="NZ_CP019384.1"/>
</dbReference>
<evidence type="ECO:0000313" key="3">
    <source>
        <dbReference type="EMBL" id="QAT16272.1"/>
    </source>
</evidence>
<proteinExistence type="predicted"/>
<sequence length="448" mass="51407">MSNTEHREQSAEYRKRGGRNRLFPVLCTLLSVLCLCGMAPAARKKAYVKTLKDGQYQLMVAGRPFIVKGVCYNPIPVGESHDYDFWNDPAQPWLVDGQLMKKMGINTVRFYQPGEDMAAVRRVVSDLYKKFGIRTMMGHWLGFWNYPAPFYDDEDFRKKVKADVLAMVEALKDEEGILFWVLGNENNYSFSGKINSWSSERIDKIQDPRQCLLARAETYYTLVNEIAQEIHKIDPAHPVVMGNGELICLDVASTFAKDVDIVGCIIYRGKTFGNIFKTLKNTFDKPLLFVEFGADAYNAYEKKEDEDMQAYFLEYQWAEIYRNLGGTAAAGDGVGNCIGGVMFEWTDEWWKHDEWDANGLSVHDTESNWSNGAYYFDIKADRNMNMNEEWFGLVKLLPEEEKTSSGQVLNKRVPRKAYYAIREFWRHPSKSSSIKSPERPAAAGKNKR</sequence>
<name>A0A410P2F4_VELA1</name>
<gene>
    <name evidence="3" type="ORF">BU251_00215</name>
</gene>
<reference evidence="3 4" key="1">
    <citation type="submission" date="2017-01" db="EMBL/GenBank/DDBJ databases">
        <title>First insights into the biology of 'candidatus Vampirococcus archaeovorus'.</title>
        <authorList>
            <person name="Kizina J."/>
            <person name="Jordan S."/>
            <person name="Stueber K."/>
            <person name="Reinhardt R."/>
            <person name="Harder J."/>
        </authorList>
    </citation>
    <scope>NUCLEOTIDE SEQUENCE [LARGE SCALE GENOMIC DNA]</scope>
    <source>
        <strain evidence="3 4">LiM</strain>
    </source>
</reference>
<evidence type="ECO:0000256" key="1">
    <source>
        <dbReference type="SAM" id="MobiDB-lite"/>
    </source>
</evidence>
<accession>A0A410P2F4</accession>
<dbReference type="KEGG" id="vai:BU251_00215"/>
<dbReference type="SUPFAM" id="SSF51445">
    <property type="entry name" value="(Trans)glycosidases"/>
    <property type="match status" value="1"/>
</dbReference>
<evidence type="ECO:0000256" key="2">
    <source>
        <dbReference type="SAM" id="Phobius"/>
    </source>
</evidence>
<dbReference type="Gene3D" id="3.20.20.80">
    <property type="entry name" value="Glycosidases"/>
    <property type="match status" value="1"/>
</dbReference>
<keyword evidence="2" id="KW-1133">Transmembrane helix</keyword>
<feature type="region of interest" description="Disordered" evidence="1">
    <location>
        <begin position="428"/>
        <end position="448"/>
    </location>
</feature>
<feature type="transmembrane region" description="Helical" evidence="2">
    <location>
        <begin position="21"/>
        <end position="42"/>
    </location>
</feature>